<gene>
    <name evidence="1" type="ORF">N7603_06110</name>
</gene>
<protein>
    <submittedName>
        <fullName evidence="1">Uncharacterized protein</fullName>
    </submittedName>
</protein>
<accession>A0ABT2PZQ8</accession>
<evidence type="ECO:0000313" key="1">
    <source>
        <dbReference type="EMBL" id="MCU0105227.1"/>
    </source>
</evidence>
<dbReference type="Proteomes" id="UP001209076">
    <property type="component" value="Unassembled WGS sequence"/>
</dbReference>
<comment type="caution">
    <text evidence="1">The sequence shown here is derived from an EMBL/GenBank/DDBJ whole genome shotgun (WGS) entry which is preliminary data.</text>
</comment>
<name>A0ABT2PZQ8_9MOLU</name>
<keyword evidence="2" id="KW-1185">Reference proteome</keyword>
<sequence>MIVTTLNLKEKYKSYTDINGKIKRDIDNGFLFPLVRGIYETESSVDGFLLASYIYGPSYLSFEYALSYHNLIPERVVVYTSATFNKRKSKVYQNHFGLYTYRDVPNAAFPYSVKAYEEDGYAYFIASPEKALCDLLYNRKPVTSIKELKRLLFEDLRVNKDIFEQLNFDEILFLSDKYISNNMKHLRKYIESEYMK</sequence>
<evidence type="ECO:0000313" key="2">
    <source>
        <dbReference type="Proteomes" id="UP001209076"/>
    </source>
</evidence>
<dbReference type="EMBL" id="JAOEGN010000010">
    <property type="protein sequence ID" value="MCU0105227.1"/>
    <property type="molecule type" value="Genomic_DNA"/>
</dbReference>
<organism evidence="1 2">
    <name type="scientific">Paracholeplasma vituli</name>
    <dbReference type="NCBI Taxonomy" id="69473"/>
    <lineage>
        <taxon>Bacteria</taxon>
        <taxon>Bacillati</taxon>
        <taxon>Mycoplasmatota</taxon>
        <taxon>Mollicutes</taxon>
        <taxon>Acholeplasmatales</taxon>
        <taxon>Acholeplasmataceae</taxon>
        <taxon>Paracholeplasma</taxon>
    </lineage>
</organism>
<reference evidence="2" key="1">
    <citation type="submission" date="2023-07" db="EMBL/GenBank/DDBJ databases">
        <title>Novel Mycoplasma species identified in domestic and wild animals.</title>
        <authorList>
            <person name="Volokhov D.V."/>
            <person name="Furtak V.A."/>
            <person name="Zagorodnyaya T.A."/>
        </authorList>
    </citation>
    <scope>NUCLEOTIDE SEQUENCE [LARGE SCALE GENOMIC DNA]</scope>
    <source>
        <strain evidence="2">92-19</strain>
    </source>
</reference>
<dbReference type="RefSeq" id="WP_262096495.1">
    <property type="nucleotide sequence ID" value="NZ_JAOEGN010000010.1"/>
</dbReference>
<proteinExistence type="predicted"/>